<reference evidence="3" key="1">
    <citation type="journal article" date="2014" name="Proc. Natl. Acad. Sci. U.S.A.">
        <title>Extensive sampling of basidiomycete genomes demonstrates inadequacy of the white-rot/brown-rot paradigm for wood decay fungi.</title>
        <authorList>
            <person name="Riley R."/>
            <person name="Salamov A.A."/>
            <person name="Brown D.W."/>
            <person name="Nagy L.G."/>
            <person name="Floudas D."/>
            <person name="Held B.W."/>
            <person name="Levasseur A."/>
            <person name="Lombard V."/>
            <person name="Morin E."/>
            <person name="Otillar R."/>
            <person name="Lindquist E.A."/>
            <person name="Sun H."/>
            <person name="LaButti K.M."/>
            <person name="Schmutz J."/>
            <person name="Jabbour D."/>
            <person name="Luo H."/>
            <person name="Baker S.E."/>
            <person name="Pisabarro A.G."/>
            <person name="Walton J.D."/>
            <person name="Blanchette R.A."/>
            <person name="Henrissat B."/>
            <person name="Martin F."/>
            <person name="Cullen D."/>
            <person name="Hibbett D.S."/>
            <person name="Grigoriev I.V."/>
        </authorList>
    </citation>
    <scope>NUCLEOTIDE SEQUENCE [LARGE SCALE GENOMIC DNA]</scope>
    <source>
        <strain evidence="3">FD-172 SS1</strain>
    </source>
</reference>
<name>A0A067MW46_BOTB1</name>
<evidence type="ECO:0000256" key="1">
    <source>
        <dbReference type="SAM" id="MobiDB-lite"/>
    </source>
</evidence>
<dbReference type="AlphaFoldDB" id="A0A067MW46"/>
<feature type="compositionally biased region" description="Low complexity" evidence="1">
    <location>
        <begin position="96"/>
        <end position="124"/>
    </location>
</feature>
<keyword evidence="3" id="KW-1185">Reference proteome</keyword>
<dbReference type="InParanoid" id="A0A067MW46"/>
<gene>
    <name evidence="2" type="ORF">BOTBODRAFT_62339</name>
</gene>
<accession>A0A067MW46</accession>
<dbReference type="EMBL" id="KL198018">
    <property type="protein sequence ID" value="KDQ19968.1"/>
    <property type="molecule type" value="Genomic_DNA"/>
</dbReference>
<dbReference type="HOGENOM" id="CLU_1916743_0_0_1"/>
<evidence type="ECO:0000313" key="2">
    <source>
        <dbReference type="EMBL" id="KDQ19968.1"/>
    </source>
</evidence>
<feature type="region of interest" description="Disordered" evidence="1">
    <location>
        <begin position="88"/>
        <end position="132"/>
    </location>
</feature>
<proteinExistence type="predicted"/>
<sequence length="132" mass="15345">MTSNVIVCHSTTSNVMRSRSRRVYKRGHVILLKIFNRTSSYHPHYYYYPPTYPPKYSLQCYSIMPDWKEDAEIAAGVAVVGGVADHEYKEHEQKEQQQQFDQQQTQFDQNQGQFDQGQQQFDQQQGGGNSGF</sequence>
<organism evidence="2 3">
    <name type="scientific">Botryobasidium botryosum (strain FD-172 SS1)</name>
    <dbReference type="NCBI Taxonomy" id="930990"/>
    <lineage>
        <taxon>Eukaryota</taxon>
        <taxon>Fungi</taxon>
        <taxon>Dikarya</taxon>
        <taxon>Basidiomycota</taxon>
        <taxon>Agaricomycotina</taxon>
        <taxon>Agaricomycetes</taxon>
        <taxon>Cantharellales</taxon>
        <taxon>Botryobasidiaceae</taxon>
        <taxon>Botryobasidium</taxon>
    </lineage>
</organism>
<evidence type="ECO:0000313" key="3">
    <source>
        <dbReference type="Proteomes" id="UP000027195"/>
    </source>
</evidence>
<dbReference type="Proteomes" id="UP000027195">
    <property type="component" value="Unassembled WGS sequence"/>
</dbReference>
<protein>
    <submittedName>
        <fullName evidence="2">Uncharacterized protein</fullName>
    </submittedName>
</protein>